<proteinExistence type="predicted"/>
<evidence type="ECO:0000313" key="2">
    <source>
        <dbReference type="Proteomes" id="UP000005959"/>
    </source>
</evidence>
<gene>
    <name evidence="1" type="ORF">HMPREF0454_02126</name>
</gene>
<sequence length="53" mass="5980">MLTSINALNQIKCFAEAAMYLNALKETETMSALLEIIYQVADEESVEIKKQNN</sequence>
<accession>G9Y6M6</accession>
<dbReference type="RefSeq" id="WP_004847058.1">
    <property type="nucleotide sequence ID" value="NZ_JH417518.1"/>
</dbReference>
<reference evidence="1 2" key="1">
    <citation type="submission" date="2011-08" db="EMBL/GenBank/DDBJ databases">
        <authorList>
            <person name="Weinstock G."/>
            <person name="Sodergren E."/>
            <person name="Clifton S."/>
            <person name="Fulton L."/>
            <person name="Fulton B."/>
            <person name="Courtney L."/>
            <person name="Fronick C."/>
            <person name="Harrison M."/>
            <person name="Strong C."/>
            <person name="Farmer C."/>
            <person name="Delahaunty K."/>
            <person name="Markovic C."/>
            <person name="Hall O."/>
            <person name="Minx P."/>
            <person name="Tomlinson C."/>
            <person name="Mitreva M."/>
            <person name="Hou S."/>
            <person name="Chen J."/>
            <person name="Wollam A."/>
            <person name="Pepin K.H."/>
            <person name="Johnson M."/>
            <person name="Bhonagiri V."/>
            <person name="Zhang X."/>
            <person name="Suruliraj S."/>
            <person name="Warren W."/>
            <person name="Chinwalla A."/>
            <person name="Mardis E.R."/>
            <person name="Wilson R.K."/>
        </authorList>
    </citation>
    <scope>NUCLEOTIDE SEQUENCE [LARGE SCALE GENOMIC DNA]</scope>
    <source>
        <strain evidence="1 2">ATCC 51873</strain>
    </source>
</reference>
<dbReference type="PATRIC" id="fig|1002364.3.peg.1923"/>
<evidence type="ECO:0000313" key="1">
    <source>
        <dbReference type="EMBL" id="EHM42726.1"/>
    </source>
</evidence>
<dbReference type="HOGENOM" id="CLU_3062108_0_0_6"/>
<comment type="caution">
    <text evidence="1">The sequence shown here is derived from an EMBL/GenBank/DDBJ whole genome shotgun (WGS) entry which is preliminary data.</text>
</comment>
<protein>
    <submittedName>
        <fullName evidence="1">Uncharacterized protein</fullName>
    </submittedName>
</protein>
<dbReference type="AlphaFoldDB" id="G9Y6M6"/>
<organism evidence="1 2">
    <name type="scientific">Hafnia alvei ATCC 51873</name>
    <dbReference type="NCBI Taxonomy" id="1002364"/>
    <lineage>
        <taxon>Bacteria</taxon>
        <taxon>Pseudomonadati</taxon>
        <taxon>Pseudomonadota</taxon>
        <taxon>Gammaproteobacteria</taxon>
        <taxon>Enterobacterales</taxon>
        <taxon>Hafniaceae</taxon>
        <taxon>Hafnia</taxon>
    </lineage>
</organism>
<name>G9Y6M6_HAFAL</name>
<dbReference type="Proteomes" id="UP000005959">
    <property type="component" value="Unassembled WGS sequence"/>
</dbReference>
<dbReference type="EMBL" id="AGCI01000048">
    <property type="protein sequence ID" value="EHM42726.1"/>
    <property type="molecule type" value="Genomic_DNA"/>
</dbReference>